<reference evidence="1" key="1">
    <citation type="journal article" date="2015" name="Nature">
        <title>Complex archaea that bridge the gap between prokaryotes and eukaryotes.</title>
        <authorList>
            <person name="Spang A."/>
            <person name="Saw J.H."/>
            <person name="Jorgensen S.L."/>
            <person name="Zaremba-Niedzwiedzka K."/>
            <person name="Martijn J."/>
            <person name="Lind A.E."/>
            <person name="van Eijk R."/>
            <person name="Schleper C."/>
            <person name="Guy L."/>
            <person name="Ettema T.J."/>
        </authorList>
    </citation>
    <scope>NUCLEOTIDE SEQUENCE</scope>
</reference>
<proteinExistence type="predicted"/>
<evidence type="ECO:0000313" key="1">
    <source>
        <dbReference type="EMBL" id="KKK62748.1"/>
    </source>
</evidence>
<protein>
    <submittedName>
        <fullName evidence="1">Uncharacterized protein</fullName>
    </submittedName>
</protein>
<sequence>MTENRNVAVLYDERVLAHYPDTNVFESNYFCECPLNAVQQAWARYRQFERSKRAAADWADCRTCRNTTLHINVQCVEQHDENDIEYRQRILTALEDQ</sequence>
<accession>A0A0F8X1F0</accession>
<dbReference type="AlphaFoldDB" id="A0A0F8X1F0"/>
<organism evidence="1">
    <name type="scientific">marine sediment metagenome</name>
    <dbReference type="NCBI Taxonomy" id="412755"/>
    <lineage>
        <taxon>unclassified sequences</taxon>
        <taxon>metagenomes</taxon>
        <taxon>ecological metagenomes</taxon>
    </lineage>
</organism>
<name>A0A0F8X1F0_9ZZZZ</name>
<dbReference type="EMBL" id="LAZR01061847">
    <property type="protein sequence ID" value="KKK62748.1"/>
    <property type="molecule type" value="Genomic_DNA"/>
</dbReference>
<comment type="caution">
    <text evidence="1">The sequence shown here is derived from an EMBL/GenBank/DDBJ whole genome shotgun (WGS) entry which is preliminary data.</text>
</comment>
<gene>
    <name evidence="1" type="ORF">LCGC14_3001230</name>
</gene>